<dbReference type="Gene3D" id="3.90.550.10">
    <property type="entry name" value="Spore Coat Polysaccharide Biosynthesis Protein SpsA, Chain A"/>
    <property type="match status" value="1"/>
</dbReference>
<organism evidence="6 7">
    <name type="scientific">Iris pallida</name>
    <name type="common">Sweet iris</name>
    <dbReference type="NCBI Taxonomy" id="29817"/>
    <lineage>
        <taxon>Eukaryota</taxon>
        <taxon>Viridiplantae</taxon>
        <taxon>Streptophyta</taxon>
        <taxon>Embryophyta</taxon>
        <taxon>Tracheophyta</taxon>
        <taxon>Spermatophyta</taxon>
        <taxon>Magnoliopsida</taxon>
        <taxon>Liliopsida</taxon>
        <taxon>Asparagales</taxon>
        <taxon>Iridaceae</taxon>
        <taxon>Iridoideae</taxon>
        <taxon>Irideae</taxon>
        <taxon>Iris</taxon>
    </lineage>
</organism>
<protein>
    <recommendedName>
        <fullName evidence="8">Ribosome maturation factor RimM</fullName>
    </recommendedName>
</protein>
<feature type="domain" description="Ribosome maturation factor RimM PRC barrel" evidence="5">
    <location>
        <begin position="195"/>
        <end position="280"/>
    </location>
</feature>
<evidence type="ECO:0000256" key="2">
    <source>
        <dbReference type="ARBA" id="ARBA00022695"/>
    </source>
</evidence>
<sequence length="675" mass="76226">MELLLSPPSIPPITSVHFQQHFFLLSRPRAQLSHRRASAFSAAASCSWSPPSAVGEAAIDRPNQEEEEEEEEDDDDEDKEEEDGEEKEEGFVEVGYISKVHGLKGELRVKPTTDFPELRFSQPGRRWLRTRLYGKEVMSEVELSAGRSHPGQKSWIISLQGIDDVDKAKQIVGSTLLVRDEDRPELEEDEIYTPDLVGMRVLLKETGRLVGKVVNVFNFGASDLLQVLLESTEEELSHGNVSKPKVGASGQVVWVPFVEAIVPEIDMDRREMHITPPKGLLELNLRHDTRSKKERRQLEWKERKKLQNRMKAAKKKLCEMGQDHILGGLKVGEKDQKGLLARQIVNINFKLFQHVLQSIPASSDRFKLSEFISANSAKLVKNANRTSVKSLVSCEADDINYKYYKEGLQLLQKSKAAIVVLVNDEDSLEYARNPESNLRRLEELLATSKSTLEVEEQGIPVPLVVVSSASGIQSYEHLLLDNKYFGFDSEKVWLLEEEKLPIVSISSESNKVLMKSLWEILKAPTGSGGLFSLFSSNKILDNLIELGIEYIQICSLGERSNSLVIGNPLLFGFVESHRADMGVSMLEGSMEDNDEFDMVFSMRHLKKMCEEIDRVDFCAIPEKHAHVEVVKEGGEWVKQVHPIPDTPNSYRFHSSIYSALKKCNIDTICTMYVSE</sequence>
<dbReference type="FunFam" id="2.30.30.240:FF:000002">
    <property type="entry name" value="Ribosome maturation factor rimM"/>
    <property type="match status" value="1"/>
</dbReference>
<dbReference type="PANTHER" id="PTHR11952">
    <property type="entry name" value="UDP- GLUCOSE PYROPHOSPHORYLASE"/>
    <property type="match status" value="1"/>
</dbReference>
<dbReference type="InterPro" id="IPR036976">
    <property type="entry name" value="RimM_N_sf"/>
</dbReference>
<proteinExistence type="inferred from homology"/>
<dbReference type="Gene3D" id="2.40.30.60">
    <property type="entry name" value="RimM"/>
    <property type="match status" value="1"/>
</dbReference>
<dbReference type="InterPro" id="IPR002676">
    <property type="entry name" value="RimM_N"/>
</dbReference>
<dbReference type="InterPro" id="IPR029044">
    <property type="entry name" value="Nucleotide-diphossugar_trans"/>
</dbReference>
<dbReference type="Pfam" id="PF01782">
    <property type="entry name" value="RimM"/>
    <property type="match status" value="1"/>
</dbReference>
<dbReference type="GO" id="GO:0003977">
    <property type="term" value="F:UDP-N-acetylglucosamine diphosphorylase activity"/>
    <property type="evidence" value="ECO:0007669"/>
    <property type="project" value="TreeGrafter"/>
</dbReference>
<evidence type="ECO:0000259" key="4">
    <source>
        <dbReference type="Pfam" id="PF01782"/>
    </source>
</evidence>
<dbReference type="Proteomes" id="UP001140949">
    <property type="component" value="Unassembled WGS sequence"/>
</dbReference>
<dbReference type="Pfam" id="PF01704">
    <property type="entry name" value="UDPGP"/>
    <property type="match status" value="1"/>
</dbReference>
<dbReference type="Gene3D" id="2.30.30.240">
    <property type="entry name" value="PRC-barrel domain"/>
    <property type="match status" value="1"/>
</dbReference>
<dbReference type="InterPro" id="IPR002618">
    <property type="entry name" value="UDPGP_fam"/>
</dbReference>
<dbReference type="NCBIfam" id="TIGR02273">
    <property type="entry name" value="16S_RimM"/>
    <property type="match status" value="1"/>
</dbReference>
<evidence type="ECO:0000313" key="7">
    <source>
        <dbReference type="Proteomes" id="UP001140949"/>
    </source>
</evidence>
<dbReference type="EMBL" id="JANAVB010024996">
    <property type="protein sequence ID" value="KAJ6821611.1"/>
    <property type="molecule type" value="Genomic_DNA"/>
</dbReference>
<evidence type="ECO:0000259" key="5">
    <source>
        <dbReference type="Pfam" id="PF24986"/>
    </source>
</evidence>
<dbReference type="GO" id="GO:0006364">
    <property type="term" value="P:rRNA processing"/>
    <property type="evidence" value="ECO:0007669"/>
    <property type="project" value="InterPro"/>
</dbReference>
<dbReference type="InterPro" id="IPR039741">
    <property type="entry name" value="UDP-sugar_pyrophosphorylase"/>
</dbReference>
<dbReference type="GO" id="GO:0005840">
    <property type="term" value="C:ribosome"/>
    <property type="evidence" value="ECO:0007669"/>
    <property type="project" value="InterPro"/>
</dbReference>
<dbReference type="SUPFAM" id="SSF53448">
    <property type="entry name" value="Nucleotide-diphospho-sugar transferases"/>
    <property type="match status" value="1"/>
</dbReference>
<gene>
    <name evidence="6" type="ORF">M6B38_391075</name>
</gene>
<reference evidence="6" key="2">
    <citation type="submission" date="2023-04" db="EMBL/GenBank/DDBJ databases">
        <authorList>
            <person name="Bruccoleri R.E."/>
            <person name="Oakeley E.J."/>
            <person name="Faust A.-M."/>
            <person name="Dessus-Babus S."/>
            <person name="Altorfer M."/>
            <person name="Burckhardt D."/>
            <person name="Oertli M."/>
            <person name="Naumann U."/>
            <person name="Petersen F."/>
            <person name="Wong J."/>
        </authorList>
    </citation>
    <scope>NUCLEOTIDE SEQUENCE</scope>
    <source>
        <strain evidence="6">GSM-AAB239-AS_SAM_17_03QT</strain>
        <tissue evidence="6">Leaf</tissue>
    </source>
</reference>
<dbReference type="InterPro" id="IPR011961">
    <property type="entry name" value="RimM"/>
</dbReference>
<dbReference type="HAMAP" id="MF_00014">
    <property type="entry name" value="Ribosome_mat_RimM"/>
    <property type="match status" value="1"/>
</dbReference>
<name>A0AAX6G060_IRIPA</name>
<evidence type="ECO:0000256" key="3">
    <source>
        <dbReference type="SAM" id="MobiDB-lite"/>
    </source>
</evidence>
<keyword evidence="2" id="KW-0548">Nucleotidyltransferase</keyword>
<accession>A0AAX6G060</accession>
<dbReference type="GO" id="GO:0006048">
    <property type="term" value="P:UDP-N-acetylglucosamine biosynthetic process"/>
    <property type="evidence" value="ECO:0007669"/>
    <property type="project" value="TreeGrafter"/>
</dbReference>
<dbReference type="Pfam" id="PF24986">
    <property type="entry name" value="PRC_RimM"/>
    <property type="match status" value="1"/>
</dbReference>
<dbReference type="InterPro" id="IPR056792">
    <property type="entry name" value="PRC_RimM"/>
</dbReference>
<feature type="region of interest" description="Disordered" evidence="3">
    <location>
        <begin position="45"/>
        <end position="91"/>
    </location>
</feature>
<dbReference type="InterPro" id="IPR009000">
    <property type="entry name" value="Transl_B-barrel_sf"/>
</dbReference>
<evidence type="ECO:0008006" key="8">
    <source>
        <dbReference type="Google" id="ProtNLM"/>
    </source>
</evidence>
<evidence type="ECO:0000313" key="6">
    <source>
        <dbReference type="EMBL" id="KAJ6821611.1"/>
    </source>
</evidence>
<dbReference type="AlphaFoldDB" id="A0AAX6G060"/>
<reference evidence="6" key="1">
    <citation type="journal article" date="2023" name="GigaByte">
        <title>Genome assembly of the bearded iris, Iris pallida Lam.</title>
        <authorList>
            <person name="Bruccoleri R.E."/>
            <person name="Oakeley E.J."/>
            <person name="Faust A.M.E."/>
            <person name="Altorfer M."/>
            <person name="Dessus-Babus S."/>
            <person name="Burckhardt D."/>
            <person name="Oertli M."/>
            <person name="Naumann U."/>
            <person name="Petersen F."/>
            <person name="Wong J."/>
        </authorList>
    </citation>
    <scope>NUCLEOTIDE SEQUENCE</scope>
    <source>
        <strain evidence="6">GSM-AAB239-AS_SAM_17_03QT</strain>
    </source>
</reference>
<keyword evidence="7" id="KW-1185">Reference proteome</keyword>
<feature type="compositionally biased region" description="Acidic residues" evidence="3">
    <location>
        <begin position="65"/>
        <end position="88"/>
    </location>
</feature>
<dbReference type="InterPro" id="IPR011033">
    <property type="entry name" value="PRC_barrel-like_sf"/>
</dbReference>
<feature type="domain" description="RimM N-terminal" evidence="4">
    <location>
        <begin position="94"/>
        <end position="181"/>
    </location>
</feature>
<dbReference type="SUPFAM" id="SSF50447">
    <property type="entry name" value="Translation proteins"/>
    <property type="match status" value="1"/>
</dbReference>
<dbReference type="GO" id="GO:0043022">
    <property type="term" value="F:ribosome binding"/>
    <property type="evidence" value="ECO:0007669"/>
    <property type="project" value="InterPro"/>
</dbReference>
<dbReference type="SUPFAM" id="SSF50346">
    <property type="entry name" value="PRC-barrel domain"/>
    <property type="match status" value="1"/>
</dbReference>
<dbReference type="PANTHER" id="PTHR11952:SF10">
    <property type="entry name" value="16S RRNA PROCESSING PROTEIN RIMM FAMILY"/>
    <property type="match status" value="1"/>
</dbReference>
<comment type="caution">
    <text evidence="6">The sequence shown here is derived from an EMBL/GenBank/DDBJ whole genome shotgun (WGS) entry which is preliminary data.</text>
</comment>
<keyword evidence="1" id="KW-0808">Transferase</keyword>
<evidence type="ECO:0000256" key="1">
    <source>
        <dbReference type="ARBA" id="ARBA00022679"/>
    </source>
</evidence>